<dbReference type="PANTHER" id="PTHR48062">
    <property type="entry name" value="RECEPTOR-LIKE PROTEIN 14"/>
    <property type="match status" value="1"/>
</dbReference>
<protein>
    <submittedName>
        <fullName evidence="12">Uncharacterized protein</fullName>
    </submittedName>
</protein>
<dbReference type="InterPro" id="IPR051502">
    <property type="entry name" value="RLP_Defense_Trigger"/>
</dbReference>
<evidence type="ECO:0000256" key="8">
    <source>
        <dbReference type="ARBA" id="ARBA00022989"/>
    </source>
</evidence>
<evidence type="ECO:0000256" key="7">
    <source>
        <dbReference type="ARBA" id="ARBA00022737"/>
    </source>
</evidence>
<dbReference type="Proteomes" id="UP000187203">
    <property type="component" value="Unassembled WGS sequence"/>
</dbReference>
<keyword evidence="9" id="KW-0472">Membrane</keyword>
<evidence type="ECO:0000256" key="2">
    <source>
        <dbReference type="ARBA" id="ARBA00009592"/>
    </source>
</evidence>
<keyword evidence="3" id="KW-1003">Cell membrane</keyword>
<dbReference type="SUPFAM" id="SSF52058">
    <property type="entry name" value="L domain-like"/>
    <property type="match status" value="1"/>
</dbReference>
<evidence type="ECO:0000313" key="13">
    <source>
        <dbReference type="Proteomes" id="UP000187203"/>
    </source>
</evidence>
<keyword evidence="5" id="KW-0812">Transmembrane</keyword>
<dbReference type="AlphaFoldDB" id="A0A1R3K2Z6"/>
<dbReference type="Pfam" id="PF00560">
    <property type="entry name" value="LRR_1"/>
    <property type="match status" value="3"/>
</dbReference>
<proteinExistence type="inferred from homology"/>
<evidence type="ECO:0000256" key="10">
    <source>
        <dbReference type="ARBA" id="ARBA00023170"/>
    </source>
</evidence>
<dbReference type="STRING" id="93759.A0A1R3K2Z6"/>
<dbReference type="InterPro" id="IPR032675">
    <property type="entry name" value="LRR_dom_sf"/>
</dbReference>
<gene>
    <name evidence="12" type="ORF">COLO4_11878</name>
</gene>
<comment type="subcellular location">
    <subcellularLocation>
        <location evidence="1">Cell membrane</location>
    </subcellularLocation>
    <subcellularLocation>
        <location evidence="11">Endomembrane system</location>
        <topology evidence="11">Single-pass membrane protein</topology>
    </subcellularLocation>
</comment>
<comment type="caution">
    <text evidence="12">The sequence shown here is derived from an EMBL/GenBank/DDBJ whole genome shotgun (WGS) entry which is preliminary data.</text>
</comment>
<evidence type="ECO:0000256" key="4">
    <source>
        <dbReference type="ARBA" id="ARBA00022614"/>
    </source>
</evidence>
<dbReference type="OrthoDB" id="4691307at2759"/>
<keyword evidence="10" id="KW-0675">Receptor</keyword>
<sequence length="267" mass="30062">MANHSNPKVVIIGRDGDSDRKNNLHIDNGGMIMISAQLEILALSNCNLKSIPKFLNSQQQLKAVDFSHNKLMGNFPTWLLESNAQLEFLNLENNYFAGPIHPPPYLMRNVVWLDISSNHFDGELPSSINGLKILEVLDLSFNNFRGDLSKKLTVEFTNLNHLKLSNNSGQICSAEFNLSNLGYLKLNNNHFIGSLTNVNFKLLEGLMVFDVSNNNMTGEIPSSFANLYSSLWILNLKNNNFEGHFPCGQDFEWLVYLDLSHNLFSGP</sequence>
<evidence type="ECO:0000256" key="5">
    <source>
        <dbReference type="ARBA" id="ARBA00022692"/>
    </source>
</evidence>
<keyword evidence="8" id="KW-1133">Transmembrane helix</keyword>
<name>A0A1R3K2Z6_9ROSI</name>
<organism evidence="12 13">
    <name type="scientific">Corchorus olitorius</name>
    <dbReference type="NCBI Taxonomy" id="93759"/>
    <lineage>
        <taxon>Eukaryota</taxon>
        <taxon>Viridiplantae</taxon>
        <taxon>Streptophyta</taxon>
        <taxon>Embryophyta</taxon>
        <taxon>Tracheophyta</taxon>
        <taxon>Spermatophyta</taxon>
        <taxon>Magnoliopsida</taxon>
        <taxon>eudicotyledons</taxon>
        <taxon>Gunneridae</taxon>
        <taxon>Pentapetalae</taxon>
        <taxon>rosids</taxon>
        <taxon>malvids</taxon>
        <taxon>Malvales</taxon>
        <taxon>Malvaceae</taxon>
        <taxon>Grewioideae</taxon>
        <taxon>Apeibeae</taxon>
        <taxon>Corchorus</taxon>
    </lineage>
</organism>
<dbReference type="Gene3D" id="3.80.10.10">
    <property type="entry name" value="Ribonuclease Inhibitor"/>
    <property type="match status" value="1"/>
</dbReference>
<comment type="similarity">
    <text evidence="2">Belongs to the RLP family.</text>
</comment>
<evidence type="ECO:0000256" key="3">
    <source>
        <dbReference type="ARBA" id="ARBA00022475"/>
    </source>
</evidence>
<reference evidence="13" key="1">
    <citation type="submission" date="2013-09" db="EMBL/GenBank/DDBJ databases">
        <title>Corchorus olitorius genome sequencing.</title>
        <authorList>
            <person name="Alam M."/>
            <person name="Haque M.S."/>
            <person name="Islam M.S."/>
            <person name="Emdad E.M."/>
            <person name="Islam M.M."/>
            <person name="Ahmed B."/>
            <person name="Halim A."/>
            <person name="Hossen Q.M.M."/>
            <person name="Hossain M.Z."/>
            <person name="Ahmed R."/>
            <person name="Khan M.M."/>
            <person name="Islam R."/>
            <person name="Rashid M.M."/>
            <person name="Khan S.A."/>
            <person name="Rahman M.S."/>
            <person name="Alam M."/>
            <person name="Yahiya A.S."/>
            <person name="Khan M.S."/>
            <person name="Azam M.S."/>
            <person name="Haque T."/>
            <person name="Lashkar M.Z.H."/>
            <person name="Akhand A.I."/>
            <person name="Morshed G."/>
            <person name="Roy S."/>
            <person name="Uddin K.S."/>
            <person name="Rabeya T."/>
            <person name="Hossain A.S."/>
            <person name="Chowdhury A."/>
            <person name="Snigdha A.R."/>
            <person name="Mortoza M.S."/>
            <person name="Matin S.A."/>
            <person name="Hoque S.M.E."/>
            <person name="Islam M.K."/>
            <person name="Roy D.K."/>
            <person name="Haider R."/>
            <person name="Moosa M.M."/>
            <person name="Elias S.M."/>
            <person name="Hasan A.M."/>
            <person name="Jahan S."/>
            <person name="Shafiuddin M."/>
            <person name="Mahmood N."/>
            <person name="Shommy N.S."/>
        </authorList>
    </citation>
    <scope>NUCLEOTIDE SEQUENCE [LARGE SCALE GENOMIC DNA]</scope>
    <source>
        <strain evidence="13">cv. O-4</strain>
    </source>
</reference>
<keyword evidence="6" id="KW-0732">Signal</keyword>
<evidence type="ECO:0000313" key="12">
    <source>
        <dbReference type="EMBL" id="OMP01447.1"/>
    </source>
</evidence>
<evidence type="ECO:0000256" key="1">
    <source>
        <dbReference type="ARBA" id="ARBA00004236"/>
    </source>
</evidence>
<keyword evidence="4" id="KW-0433">Leucine-rich repeat</keyword>
<accession>A0A1R3K2Z6</accession>
<evidence type="ECO:0000256" key="9">
    <source>
        <dbReference type="ARBA" id="ARBA00023136"/>
    </source>
</evidence>
<evidence type="ECO:0000256" key="6">
    <source>
        <dbReference type="ARBA" id="ARBA00022729"/>
    </source>
</evidence>
<dbReference type="GO" id="GO:0005886">
    <property type="term" value="C:plasma membrane"/>
    <property type="evidence" value="ECO:0007669"/>
    <property type="project" value="UniProtKB-SubCell"/>
</dbReference>
<keyword evidence="7" id="KW-0677">Repeat</keyword>
<dbReference type="EMBL" id="AWUE01014774">
    <property type="protein sequence ID" value="OMP01447.1"/>
    <property type="molecule type" value="Genomic_DNA"/>
</dbReference>
<keyword evidence="13" id="KW-1185">Reference proteome</keyword>
<evidence type="ECO:0000256" key="11">
    <source>
        <dbReference type="ARBA" id="ARBA00037847"/>
    </source>
</evidence>
<dbReference type="PANTHER" id="PTHR48062:SF52">
    <property type="entry name" value="RECEPTOR-LIKE PROTEIN 8-RELATED"/>
    <property type="match status" value="1"/>
</dbReference>
<dbReference type="InterPro" id="IPR001611">
    <property type="entry name" value="Leu-rich_rpt"/>
</dbReference>